<evidence type="ECO:0000256" key="2">
    <source>
        <dbReference type="ARBA" id="ARBA00023015"/>
    </source>
</evidence>
<keyword evidence="5 6" id="KW-0804">Transcription</keyword>
<organism evidence="9 10">
    <name type="scientific">Mycolicibacterium frederiksbergense</name>
    <dbReference type="NCBI Taxonomy" id="117567"/>
    <lineage>
        <taxon>Bacteria</taxon>
        <taxon>Bacillati</taxon>
        <taxon>Actinomycetota</taxon>
        <taxon>Actinomycetes</taxon>
        <taxon>Mycobacteriales</taxon>
        <taxon>Mycobacteriaceae</taxon>
        <taxon>Mycolicibacterium</taxon>
    </lineage>
</organism>
<dbReference type="InterPro" id="IPR007627">
    <property type="entry name" value="RNA_pol_sigma70_r2"/>
</dbReference>
<keyword evidence="10" id="KW-1185">Reference proteome</keyword>
<dbReference type="PROSITE" id="PS01063">
    <property type="entry name" value="SIGMA70_ECF"/>
    <property type="match status" value="1"/>
</dbReference>
<dbReference type="InterPro" id="IPR013325">
    <property type="entry name" value="RNA_pol_sigma_r2"/>
</dbReference>
<dbReference type="CDD" id="cd06171">
    <property type="entry name" value="Sigma70_r4"/>
    <property type="match status" value="1"/>
</dbReference>
<dbReference type="GO" id="GO:0009408">
    <property type="term" value="P:response to heat"/>
    <property type="evidence" value="ECO:0007669"/>
    <property type="project" value="UniProtKB-ARBA"/>
</dbReference>
<sequence>MYLRYKCTYRSPTPRTGDIVDHLPAPSGRRDRSAAGAELAARFERDALPMRDLIFCSALRMTRHRADAEDLTQEVMLKAFRSFHSFRQGTNLRAWLFRVLTNTHISNHRRRSSRPTEVTAAEFTDGQLAADSRYRMRSAEAMALESLPDRAVRDALTALPENFRIAVFYADVVGLPYKDIAAVTGTPVGTVMSRLHRGRAQLRRLLADVATDHGYRHAPRLRAS</sequence>
<dbReference type="InterPro" id="IPR039425">
    <property type="entry name" value="RNA_pol_sigma-70-like"/>
</dbReference>
<protein>
    <recommendedName>
        <fullName evidence="6">RNA polymerase sigma factor</fullName>
    </recommendedName>
</protein>
<dbReference type="SUPFAM" id="SSF88659">
    <property type="entry name" value="Sigma3 and sigma4 domains of RNA polymerase sigma factors"/>
    <property type="match status" value="1"/>
</dbReference>
<gene>
    <name evidence="9" type="ORF">EXE63_15400</name>
</gene>
<name>A0A6H0S3N8_9MYCO</name>
<feature type="domain" description="RNA polymerase sigma factor 70 region 4 type 2" evidence="8">
    <location>
        <begin position="150"/>
        <end position="202"/>
    </location>
</feature>
<dbReference type="Gene3D" id="1.10.1740.10">
    <property type="match status" value="1"/>
</dbReference>
<dbReference type="Gene3D" id="1.10.10.10">
    <property type="entry name" value="Winged helix-like DNA-binding domain superfamily/Winged helix DNA-binding domain"/>
    <property type="match status" value="1"/>
</dbReference>
<evidence type="ECO:0000313" key="10">
    <source>
        <dbReference type="Proteomes" id="UP000501849"/>
    </source>
</evidence>
<evidence type="ECO:0000259" key="8">
    <source>
        <dbReference type="Pfam" id="PF08281"/>
    </source>
</evidence>
<keyword evidence="2 6" id="KW-0805">Transcription regulation</keyword>
<dbReference type="KEGG" id="mfre:EXE63_15400"/>
<dbReference type="Pfam" id="PF08281">
    <property type="entry name" value="Sigma70_r4_2"/>
    <property type="match status" value="1"/>
</dbReference>
<dbReference type="SUPFAM" id="SSF88946">
    <property type="entry name" value="Sigma2 domain of RNA polymerase sigma factors"/>
    <property type="match status" value="1"/>
</dbReference>
<evidence type="ECO:0000313" key="9">
    <source>
        <dbReference type="EMBL" id="QIV82103.1"/>
    </source>
</evidence>
<dbReference type="InterPro" id="IPR036388">
    <property type="entry name" value="WH-like_DNA-bd_sf"/>
</dbReference>
<dbReference type="GO" id="GO:0006352">
    <property type="term" value="P:DNA-templated transcription initiation"/>
    <property type="evidence" value="ECO:0007669"/>
    <property type="project" value="InterPro"/>
</dbReference>
<feature type="domain" description="RNA polymerase sigma-70 region 2" evidence="7">
    <location>
        <begin position="56"/>
        <end position="112"/>
    </location>
</feature>
<evidence type="ECO:0000256" key="6">
    <source>
        <dbReference type="RuleBase" id="RU000716"/>
    </source>
</evidence>
<dbReference type="NCBIfam" id="TIGR02937">
    <property type="entry name" value="sigma70-ECF"/>
    <property type="match status" value="1"/>
</dbReference>
<dbReference type="PANTHER" id="PTHR43133">
    <property type="entry name" value="RNA POLYMERASE ECF-TYPE SIGMA FACTO"/>
    <property type="match status" value="1"/>
</dbReference>
<accession>A0A6H0S3N8</accession>
<evidence type="ECO:0000256" key="1">
    <source>
        <dbReference type="ARBA" id="ARBA00010641"/>
    </source>
</evidence>
<reference evidence="9 10" key="1">
    <citation type="submission" date="2019-04" db="EMBL/GenBank/DDBJ databases">
        <title>Draft, Whole-Genome Sequence of the Anthracene-degrading Mycobacterium frederiksbergense LB501T, Isolated from a Polycyclic Aromatic Hydrocarbon (PAH)-Contaminated Soil.</title>
        <authorList>
            <person name="Augelletti F."/>
        </authorList>
    </citation>
    <scope>NUCLEOTIDE SEQUENCE [LARGE SCALE GENOMIC DNA]</scope>
    <source>
        <strain evidence="9 10">LB 501T</strain>
    </source>
</reference>
<keyword evidence="4 6" id="KW-0238">DNA-binding</keyword>
<evidence type="ECO:0000256" key="5">
    <source>
        <dbReference type="ARBA" id="ARBA00023163"/>
    </source>
</evidence>
<dbReference type="Pfam" id="PF04542">
    <property type="entry name" value="Sigma70_r2"/>
    <property type="match status" value="1"/>
</dbReference>
<dbReference type="InterPro" id="IPR013324">
    <property type="entry name" value="RNA_pol_sigma_r3/r4-like"/>
</dbReference>
<dbReference type="InterPro" id="IPR013249">
    <property type="entry name" value="RNA_pol_sigma70_r4_t2"/>
</dbReference>
<keyword evidence="3 6" id="KW-0731">Sigma factor</keyword>
<dbReference type="InterPro" id="IPR014284">
    <property type="entry name" value="RNA_pol_sigma-70_dom"/>
</dbReference>
<dbReference type="EMBL" id="CP038799">
    <property type="protein sequence ID" value="QIV82103.1"/>
    <property type="molecule type" value="Genomic_DNA"/>
</dbReference>
<evidence type="ECO:0000256" key="3">
    <source>
        <dbReference type="ARBA" id="ARBA00023082"/>
    </source>
</evidence>
<dbReference type="AlphaFoldDB" id="A0A6H0S3N8"/>
<dbReference type="GO" id="GO:0016987">
    <property type="term" value="F:sigma factor activity"/>
    <property type="evidence" value="ECO:0007669"/>
    <property type="project" value="UniProtKB-KW"/>
</dbReference>
<dbReference type="Proteomes" id="UP000501849">
    <property type="component" value="Chromosome"/>
</dbReference>
<dbReference type="FunFam" id="1.10.10.10:FF:000068">
    <property type="entry name" value="RNA polymerase sigma factor"/>
    <property type="match status" value="1"/>
</dbReference>
<dbReference type="InterPro" id="IPR000838">
    <property type="entry name" value="RNA_pol_sigma70_ECF_CS"/>
</dbReference>
<comment type="similarity">
    <text evidence="1 6">Belongs to the sigma-70 factor family. ECF subfamily.</text>
</comment>
<dbReference type="GO" id="GO:0003677">
    <property type="term" value="F:DNA binding"/>
    <property type="evidence" value="ECO:0007669"/>
    <property type="project" value="UniProtKB-KW"/>
</dbReference>
<evidence type="ECO:0000256" key="4">
    <source>
        <dbReference type="ARBA" id="ARBA00023125"/>
    </source>
</evidence>
<evidence type="ECO:0000259" key="7">
    <source>
        <dbReference type="Pfam" id="PF04542"/>
    </source>
</evidence>
<dbReference type="PANTHER" id="PTHR43133:SF59">
    <property type="entry name" value="ECF RNA POLYMERASE SIGMA FACTOR SIGR"/>
    <property type="match status" value="1"/>
</dbReference>
<proteinExistence type="inferred from homology"/>